<evidence type="ECO:0000256" key="3">
    <source>
        <dbReference type="ARBA" id="ARBA00023295"/>
    </source>
</evidence>
<comment type="caution">
    <text evidence="4">The sequence shown here is derived from an EMBL/GenBank/DDBJ whole genome shotgun (WGS) entry which is preliminary data.</text>
</comment>
<accession>A0ABQ1YBP0</accession>
<sequence>MNRKRLLLSILGFGCACAVILGILLYNGVIWFNQPSSQKYPVRGIDVSAYQGTIDWDVVSQQEIDFAFIKATEGSSSQDERFNYNWEKANQTPLKIGAYHFFSYDSSGATQADNFIQTVGNSAVALPPVIDIEFYGDKEKNPPSKKATIQILDELLNKLEHYYGRKPIIYATHKSYDLYLKGTYTDYPIWIRDVLKTPTLPDKTPWTFWQYSSREKLEGYEGQEKFIDMNVFHGTESEFEYFVNPTN</sequence>
<dbReference type="Gene3D" id="3.20.20.80">
    <property type="entry name" value="Glycosidases"/>
    <property type="match status" value="1"/>
</dbReference>
<evidence type="ECO:0000313" key="5">
    <source>
        <dbReference type="Proteomes" id="UP000659344"/>
    </source>
</evidence>
<reference evidence="5" key="1">
    <citation type="journal article" date="2019" name="Int. J. Syst. Evol. Microbiol.">
        <title>The Global Catalogue of Microorganisms (GCM) 10K type strain sequencing project: providing services to taxonomists for standard genome sequencing and annotation.</title>
        <authorList>
            <consortium name="The Broad Institute Genomics Platform"/>
            <consortium name="The Broad Institute Genome Sequencing Center for Infectious Disease"/>
            <person name="Wu L."/>
            <person name="Ma J."/>
        </authorList>
    </citation>
    <scope>NUCLEOTIDE SEQUENCE [LARGE SCALE GENOMIC DNA]</scope>
    <source>
        <strain evidence="5">CGMCC 1.12769</strain>
    </source>
</reference>
<protein>
    <submittedName>
        <fullName evidence="4">Glycoside hydrolase family 25</fullName>
    </submittedName>
</protein>
<dbReference type="SMART" id="SM00641">
    <property type="entry name" value="Glyco_25"/>
    <property type="match status" value="1"/>
</dbReference>
<organism evidence="4 5">
    <name type="scientific">Paenibacillus segetis</name>
    <dbReference type="NCBI Taxonomy" id="1325360"/>
    <lineage>
        <taxon>Bacteria</taxon>
        <taxon>Bacillati</taxon>
        <taxon>Bacillota</taxon>
        <taxon>Bacilli</taxon>
        <taxon>Bacillales</taxon>
        <taxon>Paenibacillaceae</taxon>
        <taxon>Paenibacillus</taxon>
    </lineage>
</organism>
<dbReference type="Pfam" id="PF01183">
    <property type="entry name" value="Glyco_hydro_25"/>
    <property type="match status" value="1"/>
</dbReference>
<dbReference type="InterPro" id="IPR002053">
    <property type="entry name" value="Glyco_hydro_25"/>
</dbReference>
<evidence type="ECO:0000256" key="2">
    <source>
        <dbReference type="ARBA" id="ARBA00022801"/>
    </source>
</evidence>
<dbReference type="PANTHER" id="PTHR34135:SF2">
    <property type="entry name" value="LYSOZYME"/>
    <property type="match status" value="1"/>
</dbReference>
<evidence type="ECO:0000313" key="4">
    <source>
        <dbReference type="EMBL" id="GGH18887.1"/>
    </source>
</evidence>
<dbReference type="InterPro" id="IPR017853">
    <property type="entry name" value="GH"/>
</dbReference>
<comment type="similarity">
    <text evidence="1">Belongs to the glycosyl hydrolase 25 family.</text>
</comment>
<dbReference type="CDD" id="cd06413">
    <property type="entry name" value="GH25_muramidase_1"/>
    <property type="match status" value="1"/>
</dbReference>
<dbReference type="RefSeq" id="WP_188537329.1">
    <property type="nucleotide sequence ID" value="NZ_BMFT01000001.1"/>
</dbReference>
<gene>
    <name evidence="4" type="ORF">GCM10008013_15150</name>
</gene>
<keyword evidence="5" id="KW-1185">Reference proteome</keyword>
<evidence type="ECO:0000256" key="1">
    <source>
        <dbReference type="ARBA" id="ARBA00010646"/>
    </source>
</evidence>
<dbReference type="Proteomes" id="UP000659344">
    <property type="component" value="Unassembled WGS sequence"/>
</dbReference>
<dbReference type="PANTHER" id="PTHR34135">
    <property type="entry name" value="LYSOZYME"/>
    <property type="match status" value="1"/>
</dbReference>
<dbReference type="EMBL" id="BMFT01000001">
    <property type="protein sequence ID" value="GGH18887.1"/>
    <property type="molecule type" value="Genomic_DNA"/>
</dbReference>
<dbReference type="PROSITE" id="PS51257">
    <property type="entry name" value="PROKAR_LIPOPROTEIN"/>
    <property type="match status" value="1"/>
</dbReference>
<dbReference type="InterPro" id="IPR018077">
    <property type="entry name" value="Glyco_hydro_fam25_subgr"/>
</dbReference>
<dbReference type="SUPFAM" id="SSF51445">
    <property type="entry name" value="(Trans)glycosidases"/>
    <property type="match status" value="1"/>
</dbReference>
<proteinExistence type="inferred from homology"/>
<dbReference type="PROSITE" id="PS51904">
    <property type="entry name" value="GLYCOSYL_HYDROL_F25_2"/>
    <property type="match status" value="1"/>
</dbReference>
<keyword evidence="2 4" id="KW-0378">Hydrolase</keyword>
<dbReference type="GO" id="GO:0016787">
    <property type="term" value="F:hydrolase activity"/>
    <property type="evidence" value="ECO:0007669"/>
    <property type="project" value="UniProtKB-KW"/>
</dbReference>
<keyword evidence="3" id="KW-0326">Glycosidase</keyword>
<name>A0ABQ1YBP0_9BACL</name>